<evidence type="ECO:0000313" key="3">
    <source>
        <dbReference type="Proteomes" id="UP000470520"/>
    </source>
</evidence>
<evidence type="ECO:0008006" key="4">
    <source>
        <dbReference type="Google" id="ProtNLM"/>
    </source>
</evidence>
<dbReference type="AlphaFoldDB" id="A0A7K3QPK5"/>
<gene>
    <name evidence="2" type="ORF">G3I21_08855</name>
</gene>
<reference evidence="2 3" key="1">
    <citation type="submission" date="2020-01" db="EMBL/GenBank/DDBJ databases">
        <title>Insect and environment-associated Actinomycetes.</title>
        <authorList>
            <person name="Currrie C."/>
            <person name="Chevrette M."/>
            <person name="Carlson C."/>
            <person name="Stubbendieck R."/>
            <person name="Wendt-Pienkowski E."/>
        </authorList>
    </citation>
    <scope>NUCLEOTIDE SEQUENCE [LARGE SCALE GENOMIC DNA]</scope>
    <source>
        <strain evidence="2 3">SID7754</strain>
    </source>
</reference>
<protein>
    <recommendedName>
        <fullName evidence="4">Lipoprotein</fullName>
    </recommendedName>
</protein>
<dbReference type="EMBL" id="JAAGMR010000115">
    <property type="protein sequence ID" value="NEB91829.1"/>
    <property type="molecule type" value="Genomic_DNA"/>
</dbReference>
<feature type="chain" id="PRO_5039291865" description="Lipoprotein" evidence="1">
    <location>
        <begin position="24"/>
        <end position="209"/>
    </location>
</feature>
<accession>A0A7K3QPK5</accession>
<dbReference type="RefSeq" id="WP_164187688.1">
    <property type="nucleotide sequence ID" value="NZ_JAAGMR010000115.1"/>
</dbReference>
<sequence>MKRLRVATLGVAFTLLTSAGCSADSSPHGADAMKTACDGIIDSGAINEARTSSDFDDLHVASDSTSHASAAKTILSEDHAAYACRISRNDSTEPKSDALYIKYTPGLNRLFPADQAQSYSSYRAYKLGSGMQATMEAGGADIYYPCHTKGKDAPFSVTGSFYSTLDLLPETRFRTLFRSTEEMSKLLKCENSIKFPDPEKMKSLPLQND</sequence>
<proteinExistence type="predicted"/>
<feature type="signal peptide" evidence="1">
    <location>
        <begin position="1"/>
        <end position="23"/>
    </location>
</feature>
<evidence type="ECO:0000256" key="1">
    <source>
        <dbReference type="SAM" id="SignalP"/>
    </source>
</evidence>
<dbReference type="Proteomes" id="UP000470520">
    <property type="component" value="Unassembled WGS sequence"/>
</dbReference>
<dbReference type="PROSITE" id="PS51257">
    <property type="entry name" value="PROKAR_LIPOPROTEIN"/>
    <property type="match status" value="1"/>
</dbReference>
<evidence type="ECO:0000313" key="2">
    <source>
        <dbReference type="EMBL" id="NEB91829.1"/>
    </source>
</evidence>
<comment type="caution">
    <text evidence="2">The sequence shown here is derived from an EMBL/GenBank/DDBJ whole genome shotgun (WGS) entry which is preliminary data.</text>
</comment>
<organism evidence="2 3">
    <name type="scientific">Streptomyces bauhiniae</name>
    <dbReference type="NCBI Taxonomy" id="2340725"/>
    <lineage>
        <taxon>Bacteria</taxon>
        <taxon>Bacillati</taxon>
        <taxon>Actinomycetota</taxon>
        <taxon>Actinomycetes</taxon>
        <taxon>Kitasatosporales</taxon>
        <taxon>Streptomycetaceae</taxon>
        <taxon>Streptomyces</taxon>
    </lineage>
</organism>
<name>A0A7K3QPK5_9ACTN</name>
<keyword evidence="1" id="KW-0732">Signal</keyword>